<evidence type="ECO:0000313" key="2">
    <source>
        <dbReference type="EMBL" id="KIM29713.1"/>
    </source>
</evidence>
<reference evidence="2 3" key="1">
    <citation type="submission" date="2014-04" db="EMBL/GenBank/DDBJ databases">
        <authorList>
            <consortium name="DOE Joint Genome Institute"/>
            <person name="Kuo A."/>
            <person name="Zuccaro A."/>
            <person name="Kohler A."/>
            <person name="Nagy L.G."/>
            <person name="Floudas D."/>
            <person name="Copeland A."/>
            <person name="Barry K.W."/>
            <person name="Cichocki N."/>
            <person name="Veneault-Fourrey C."/>
            <person name="LaButti K."/>
            <person name="Lindquist E.A."/>
            <person name="Lipzen A."/>
            <person name="Lundell T."/>
            <person name="Morin E."/>
            <person name="Murat C."/>
            <person name="Sun H."/>
            <person name="Tunlid A."/>
            <person name="Henrissat B."/>
            <person name="Grigoriev I.V."/>
            <person name="Hibbett D.S."/>
            <person name="Martin F."/>
            <person name="Nordberg H.P."/>
            <person name="Cantor M.N."/>
            <person name="Hua S.X."/>
        </authorList>
    </citation>
    <scope>NUCLEOTIDE SEQUENCE [LARGE SCALE GENOMIC DNA]</scope>
    <source>
        <strain evidence="2 3">MAFF 305830</strain>
    </source>
</reference>
<dbReference type="SUPFAM" id="SSF54695">
    <property type="entry name" value="POZ domain"/>
    <property type="match status" value="1"/>
</dbReference>
<organism evidence="2 3">
    <name type="scientific">Serendipita vermifera MAFF 305830</name>
    <dbReference type="NCBI Taxonomy" id="933852"/>
    <lineage>
        <taxon>Eukaryota</taxon>
        <taxon>Fungi</taxon>
        <taxon>Dikarya</taxon>
        <taxon>Basidiomycota</taxon>
        <taxon>Agaricomycotina</taxon>
        <taxon>Agaricomycetes</taxon>
        <taxon>Sebacinales</taxon>
        <taxon>Serendipitaceae</taxon>
        <taxon>Serendipita</taxon>
    </lineage>
</organism>
<dbReference type="STRING" id="933852.A0A0C2WU84"/>
<keyword evidence="3" id="KW-1185">Reference proteome</keyword>
<dbReference type="Gene3D" id="3.30.710.10">
    <property type="entry name" value="Potassium Channel Kv1.1, Chain A"/>
    <property type="match status" value="1"/>
</dbReference>
<dbReference type="InterPro" id="IPR036280">
    <property type="entry name" value="Multihaem_cyt_sf"/>
</dbReference>
<dbReference type="PROSITE" id="PS50097">
    <property type="entry name" value="BTB"/>
    <property type="match status" value="1"/>
</dbReference>
<dbReference type="EMBL" id="KN824287">
    <property type="protein sequence ID" value="KIM29713.1"/>
    <property type="molecule type" value="Genomic_DNA"/>
</dbReference>
<feature type="domain" description="BTB" evidence="1">
    <location>
        <begin position="22"/>
        <end position="87"/>
    </location>
</feature>
<accession>A0A0C2WU84</accession>
<name>A0A0C2WU84_SERVB</name>
<dbReference type="OrthoDB" id="2367075at2759"/>
<dbReference type="AlphaFoldDB" id="A0A0C2WU84"/>
<dbReference type="Pfam" id="PF00651">
    <property type="entry name" value="BTB"/>
    <property type="match status" value="1"/>
</dbReference>
<evidence type="ECO:0000313" key="3">
    <source>
        <dbReference type="Proteomes" id="UP000054097"/>
    </source>
</evidence>
<dbReference type="SUPFAM" id="SSF48695">
    <property type="entry name" value="Multiheme cytochromes"/>
    <property type="match status" value="1"/>
</dbReference>
<dbReference type="InterPro" id="IPR000210">
    <property type="entry name" value="BTB/POZ_dom"/>
</dbReference>
<dbReference type="Proteomes" id="UP000054097">
    <property type="component" value="Unassembled WGS sequence"/>
</dbReference>
<protein>
    <recommendedName>
        <fullName evidence="1">BTB domain-containing protein</fullName>
    </recommendedName>
</protein>
<gene>
    <name evidence="2" type="ORF">M408DRAFT_328577</name>
</gene>
<dbReference type="HOGENOM" id="CLU_093557_0_0_1"/>
<proteinExistence type="predicted"/>
<dbReference type="CDD" id="cd18186">
    <property type="entry name" value="BTB_POZ_ZBTB_KLHL-like"/>
    <property type="match status" value="1"/>
</dbReference>
<reference evidence="3" key="2">
    <citation type="submission" date="2015-01" db="EMBL/GenBank/DDBJ databases">
        <title>Evolutionary Origins and Diversification of the Mycorrhizal Mutualists.</title>
        <authorList>
            <consortium name="DOE Joint Genome Institute"/>
            <consortium name="Mycorrhizal Genomics Consortium"/>
            <person name="Kohler A."/>
            <person name="Kuo A."/>
            <person name="Nagy L.G."/>
            <person name="Floudas D."/>
            <person name="Copeland A."/>
            <person name="Barry K.W."/>
            <person name="Cichocki N."/>
            <person name="Veneault-Fourrey C."/>
            <person name="LaButti K."/>
            <person name="Lindquist E.A."/>
            <person name="Lipzen A."/>
            <person name="Lundell T."/>
            <person name="Morin E."/>
            <person name="Murat C."/>
            <person name="Riley R."/>
            <person name="Ohm R."/>
            <person name="Sun H."/>
            <person name="Tunlid A."/>
            <person name="Henrissat B."/>
            <person name="Grigoriev I.V."/>
            <person name="Hibbett D.S."/>
            <person name="Martin F."/>
        </authorList>
    </citation>
    <scope>NUCLEOTIDE SEQUENCE [LARGE SCALE GENOMIC DNA]</scope>
    <source>
        <strain evidence="3">MAFF 305830</strain>
    </source>
</reference>
<evidence type="ECO:0000259" key="1">
    <source>
        <dbReference type="PROSITE" id="PS50097"/>
    </source>
</evidence>
<sequence>MANTDQMATETQRHPKFYIPSGDMVIQVEKTIFKIHSHFLTMESEVFRDMITVAPRANDHNGGTDYEPLVLSGDSVEGWELFLSSIYRANSFKLITFTGKETIQILRITHKYCMQSAEDELISRLKEETGTLGFLNLMVASRIIDSKELYDTALKGLIASEPKPTLEEANMIGMNAYHAIMSQSWTTRKCGYCHQGNNLRTKCFSCHQWQ</sequence>
<dbReference type="InterPro" id="IPR011333">
    <property type="entry name" value="SKP1/BTB/POZ_sf"/>
</dbReference>